<feature type="compositionally biased region" description="Basic and acidic residues" evidence="5">
    <location>
        <begin position="17"/>
        <end position="35"/>
    </location>
</feature>
<dbReference type="PROSITE" id="PS51462">
    <property type="entry name" value="NUDIX"/>
    <property type="match status" value="1"/>
</dbReference>
<dbReference type="CDD" id="cd04666">
    <property type="entry name" value="NUDIX_DIPP2_like_Nudt4"/>
    <property type="match status" value="1"/>
</dbReference>
<keyword evidence="2 6" id="KW-0812">Transmembrane</keyword>
<gene>
    <name evidence="8" type="ORF">BDN70DRAFT_895812</name>
</gene>
<feature type="transmembrane region" description="Helical" evidence="6">
    <location>
        <begin position="127"/>
        <end position="148"/>
    </location>
</feature>
<evidence type="ECO:0000256" key="2">
    <source>
        <dbReference type="ARBA" id="ARBA00022692"/>
    </source>
</evidence>
<comment type="caution">
    <text evidence="8">The sequence shown here is derived from an EMBL/GenBank/DDBJ whole genome shotgun (WGS) entry which is preliminary data.</text>
</comment>
<dbReference type="GO" id="GO:0005385">
    <property type="term" value="F:zinc ion transmembrane transporter activity"/>
    <property type="evidence" value="ECO:0007669"/>
    <property type="project" value="TreeGrafter"/>
</dbReference>
<dbReference type="Proteomes" id="UP000807469">
    <property type="component" value="Unassembled WGS sequence"/>
</dbReference>
<dbReference type="PANTHER" id="PTHR16950">
    <property type="entry name" value="ZINC TRANSPORTER SLC39A7 HISTIDINE-RICH MEMBRANE PROTEIN KE4"/>
    <property type="match status" value="1"/>
</dbReference>
<evidence type="ECO:0000259" key="7">
    <source>
        <dbReference type="PROSITE" id="PS51462"/>
    </source>
</evidence>
<evidence type="ECO:0000256" key="6">
    <source>
        <dbReference type="SAM" id="Phobius"/>
    </source>
</evidence>
<keyword evidence="4 6" id="KW-0472">Membrane</keyword>
<dbReference type="InterPro" id="IPR015797">
    <property type="entry name" value="NUDIX_hydrolase-like_dom_sf"/>
</dbReference>
<evidence type="ECO:0000256" key="3">
    <source>
        <dbReference type="ARBA" id="ARBA00022989"/>
    </source>
</evidence>
<comment type="subcellular location">
    <subcellularLocation>
        <location evidence="1">Membrane</location>
        <topology evidence="1">Multi-pass membrane protein</topology>
    </subcellularLocation>
</comment>
<feature type="transmembrane region" description="Helical" evidence="6">
    <location>
        <begin position="363"/>
        <end position="382"/>
    </location>
</feature>
<accession>A0A9P6D055</accession>
<dbReference type="SUPFAM" id="SSF55811">
    <property type="entry name" value="Nudix"/>
    <property type="match status" value="1"/>
</dbReference>
<reference evidence="8" key="1">
    <citation type="submission" date="2020-11" db="EMBL/GenBank/DDBJ databases">
        <authorList>
            <consortium name="DOE Joint Genome Institute"/>
            <person name="Ahrendt S."/>
            <person name="Riley R."/>
            <person name="Andreopoulos W."/>
            <person name="Labutti K."/>
            <person name="Pangilinan J."/>
            <person name="Ruiz-Duenas F.J."/>
            <person name="Barrasa J.M."/>
            <person name="Sanchez-Garcia M."/>
            <person name="Camarero S."/>
            <person name="Miyauchi S."/>
            <person name="Serrano A."/>
            <person name="Linde D."/>
            <person name="Babiker R."/>
            <person name="Drula E."/>
            <person name="Ayuso-Fernandez I."/>
            <person name="Pacheco R."/>
            <person name="Padilla G."/>
            <person name="Ferreira P."/>
            <person name="Barriuso J."/>
            <person name="Kellner H."/>
            <person name="Castanera R."/>
            <person name="Alfaro M."/>
            <person name="Ramirez L."/>
            <person name="Pisabarro A.G."/>
            <person name="Kuo A."/>
            <person name="Tritt A."/>
            <person name="Lipzen A."/>
            <person name="He G."/>
            <person name="Yan M."/>
            <person name="Ng V."/>
            <person name="Cullen D."/>
            <person name="Martin F."/>
            <person name="Rosso M.-N."/>
            <person name="Henrissat B."/>
            <person name="Hibbett D."/>
            <person name="Martinez A.T."/>
            <person name="Grigoriev I.V."/>
        </authorList>
    </citation>
    <scope>NUCLEOTIDE SEQUENCE</scope>
    <source>
        <strain evidence="8">CIRM-BRFM 674</strain>
    </source>
</reference>
<evidence type="ECO:0000256" key="4">
    <source>
        <dbReference type="ARBA" id="ARBA00023136"/>
    </source>
</evidence>
<dbReference type="GO" id="GO:0016020">
    <property type="term" value="C:membrane"/>
    <property type="evidence" value="ECO:0007669"/>
    <property type="project" value="UniProtKB-SubCell"/>
</dbReference>
<dbReference type="EMBL" id="MU155237">
    <property type="protein sequence ID" value="KAF9478328.1"/>
    <property type="molecule type" value="Genomic_DNA"/>
</dbReference>
<keyword evidence="9" id="KW-1185">Reference proteome</keyword>
<dbReference type="Pfam" id="PF02535">
    <property type="entry name" value="Zip"/>
    <property type="match status" value="1"/>
</dbReference>
<protein>
    <submittedName>
        <fullName evidence="8">Zip-domain-containing protein</fullName>
    </submittedName>
</protein>
<feature type="transmembrane region" description="Helical" evidence="6">
    <location>
        <begin position="201"/>
        <end position="217"/>
    </location>
</feature>
<dbReference type="InterPro" id="IPR003689">
    <property type="entry name" value="ZIP"/>
</dbReference>
<feature type="domain" description="Nudix hydrolase" evidence="7">
    <location>
        <begin position="518"/>
        <end position="640"/>
    </location>
</feature>
<evidence type="ECO:0000313" key="9">
    <source>
        <dbReference type="Proteomes" id="UP000807469"/>
    </source>
</evidence>
<dbReference type="InterPro" id="IPR000086">
    <property type="entry name" value="NUDIX_hydrolase_dom"/>
</dbReference>
<proteinExistence type="predicted"/>
<keyword evidence="3 6" id="KW-1133">Transmembrane helix</keyword>
<dbReference type="AlphaFoldDB" id="A0A9P6D055"/>
<feature type="region of interest" description="Disordered" evidence="5">
    <location>
        <begin position="1"/>
        <end position="41"/>
    </location>
</feature>
<evidence type="ECO:0000313" key="8">
    <source>
        <dbReference type="EMBL" id="KAF9478328.1"/>
    </source>
</evidence>
<evidence type="ECO:0000256" key="1">
    <source>
        <dbReference type="ARBA" id="ARBA00004141"/>
    </source>
</evidence>
<dbReference type="Pfam" id="PF00293">
    <property type="entry name" value="NUDIX"/>
    <property type="match status" value="1"/>
</dbReference>
<name>A0A9P6D055_9AGAR</name>
<feature type="transmembrane region" description="Helical" evidence="6">
    <location>
        <begin position="415"/>
        <end position="438"/>
    </location>
</feature>
<feature type="region of interest" description="Disordered" evidence="5">
    <location>
        <begin position="259"/>
        <end position="291"/>
    </location>
</feature>
<evidence type="ECO:0000256" key="5">
    <source>
        <dbReference type="SAM" id="MobiDB-lite"/>
    </source>
</evidence>
<sequence>MPPRLSLTGNGNCLPRAGERRVERKGALSNPKDRPPPPPMLSRSFQYQLTAAALLLLFSLHAHAALSPAKSAEGATHVGREALSVFENEIHECAPIRNLSKLKEALTEQQSPILRTVFSWLFPFGPAWNSILGTFYISSVPNFILAFIPAEINANTLNTMTAFATGGLLSDVFLHLVPHSFMGEHAGSGVHFVMVEEKRNILVGLGIFLGFAAFFFMEKTLRVLGGGEDDNVGHSHSHSHSHAPGVDAAKASGIAVAPETQQDGLRKRSSDPSKVTDATAEHEGDRQSTNGPSKLSAYLNLFGDFVHNITDGLAMAASFYASPLIGATTTLACFAHEIPHEIADYSILIRSGFTKRQAMQSQFLTAIGAFVGTFIGIAVHNATASQADVPLADLAAGVRQDATGILGTTLQLSELVIPFVAGGFLYIGAVAVLPTLLAESKSAKQAMREASSWRTDDRELTVRGDGIWGRVHVLGRLRNETAPAGTGCGPEQTEERAWWRESDGQRNFAANGPGRTVPRVVCCAIPIARAAGKVLVVTSRKRPNNWVLPKGGWEPSDVQLEAAASREALEEAGVRGTITRYVTTIPTPSTTYHFYELDVVGLDQDWLERHERKREWVDYAEAVRRLEWKAELAQGLRSSSLAV</sequence>
<organism evidence="8 9">
    <name type="scientific">Pholiota conissans</name>
    <dbReference type="NCBI Taxonomy" id="109636"/>
    <lineage>
        <taxon>Eukaryota</taxon>
        <taxon>Fungi</taxon>
        <taxon>Dikarya</taxon>
        <taxon>Basidiomycota</taxon>
        <taxon>Agaricomycotina</taxon>
        <taxon>Agaricomycetes</taxon>
        <taxon>Agaricomycetidae</taxon>
        <taxon>Agaricales</taxon>
        <taxon>Agaricineae</taxon>
        <taxon>Strophariaceae</taxon>
        <taxon>Pholiota</taxon>
    </lineage>
</organism>
<dbReference type="OrthoDB" id="200954at2759"/>
<dbReference type="Gene3D" id="3.90.79.10">
    <property type="entry name" value="Nucleoside Triphosphate Pyrophosphohydrolase"/>
    <property type="match status" value="1"/>
</dbReference>
<dbReference type="PANTHER" id="PTHR16950:SF16">
    <property type="entry name" value="ZINC TRANSPORTER ZIP13"/>
    <property type="match status" value="1"/>
</dbReference>
<dbReference type="InterPro" id="IPR047198">
    <property type="entry name" value="DDP-like_NUDIX"/>
</dbReference>
<dbReference type="GO" id="GO:0006882">
    <property type="term" value="P:intracellular zinc ion homeostasis"/>
    <property type="evidence" value="ECO:0007669"/>
    <property type="project" value="TreeGrafter"/>
</dbReference>
<dbReference type="GO" id="GO:0016462">
    <property type="term" value="F:pyrophosphatase activity"/>
    <property type="evidence" value="ECO:0007669"/>
    <property type="project" value="InterPro"/>
</dbReference>